<dbReference type="OrthoDB" id="498932at2759"/>
<dbReference type="Gene3D" id="3.30.565.10">
    <property type="entry name" value="Histidine kinase-like ATPase, C-terminal domain"/>
    <property type="match status" value="1"/>
</dbReference>
<dbReference type="GeneID" id="9831856"/>
<reference evidence="2" key="1">
    <citation type="journal article" date="2006" name="Proc. Natl. Acad. Sci. U.S.A.">
        <title>Genome analysis of the smallest free-living eukaryote Ostreococcus tauri unveils many unique features.</title>
        <authorList>
            <person name="Derelle E."/>
            <person name="Ferraz C."/>
            <person name="Rombauts S."/>
            <person name="Rouze P."/>
            <person name="Worden A.Z."/>
            <person name="Robbens S."/>
            <person name="Partensky F."/>
            <person name="Degroeve S."/>
            <person name="Echeynie S."/>
            <person name="Cooke R."/>
            <person name="Saeys Y."/>
            <person name="Wuyts J."/>
            <person name="Jabbari K."/>
            <person name="Bowler C."/>
            <person name="Panaud O."/>
            <person name="Piegu B."/>
            <person name="Ball S.G."/>
            <person name="Ral J.-P."/>
            <person name="Bouget F.-Y."/>
            <person name="Piganeau G."/>
            <person name="De Baets B."/>
            <person name="Picard A."/>
            <person name="Delseny M."/>
            <person name="Demaille J."/>
            <person name="Van de Peer Y."/>
            <person name="Moreau H."/>
        </authorList>
    </citation>
    <scope>NUCLEOTIDE SEQUENCE [LARGE SCALE GENOMIC DNA]</scope>
    <source>
        <strain evidence="2">OTTH 0595 / CCAP 157/2 / RCC745</strain>
    </source>
</reference>
<reference evidence="1 2" key="2">
    <citation type="journal article" date="2014" name="BMC Genomics">
        <title>An improved genome of the model marine alga Ostreococcus tauri unfolds by assessing Illumina de novo assemblies.</title>
        <authorList>
            <person name="Blanc-Mathieu R."/>
            <person name="Verhelst B."/>
            <person name="Derelle E."/>
            <person name="Rombauts S."/>
            <person name="Bouget F.Y."/>
            <person name="Carre I."/>
            <person name="Chateau A."/>
            <person name="Eyre-Walker A."/>
            <person name="Grimsley N."/>
            <person name="Moreau H."/>
            <person name="Piegu B."/>
            <person name="Rivals E."/>
            <person name="Schackwitz W."/>
            <person name="Van de Peer Y."/>
            <person name="Piganeau G."/>
        </authorList>
    </citation>
    <scope>NUCLEOTIDE SEQUENCE [LARGE SCALE GENOMIC DNA]</scope>
    <source>
        <strain evidence="2">OTTH 0595 / CCAP 157/2 / RCC745</strain>
    </source>
</reference>
<dbReference type="CDD" id="cd00082">
    <property type="entry name" value="HisKA"/>
    <property type="match status" value="1"/>
</dbReference>
<proteinExistence type="predicted"/>
<dbReference type="InParanoid" id="A0A090N448"/>
<name>A0A090N448_OSTTA</name>
<dbReference type="EMBL" id="CAID01000009">
    <property type="protein sequence ID" value="CEF99243.1"/>
    <property type="molecule type" value="Genomic_DNA"/>
</dbReference>
<protein>
    <submittedName>
        <fullName evidence="1">Unnamed product</fullName>
    </submittedName>
</protein>
<dbReference type="GO" id="GO:0000155">
    <property type="term" value="F:phosphorelay sensor kinase activity"/>
    <property type="evidence" value="ECO:0007669"/>
    <property type="project" value="InterPro"/>
</dbReference>
<keyword evidence="2" id="KW-1185">Reference proteome</keyword>
<dbReference type="KEGG" id="ota:OT_ostta09g04510"/>
<dbReference type="InterPro" id="IPR036890">
    <property type="entry name" value="HATPase_C_sf"/>
</dbReference>
<evidence type="ECO:0000313" key="2">
    <source>
        <dbReference type="Proteomes" id="UP000009170"/>
    </source>
</evidence>
<dbReference type="RefSeq" id="XP_022839724.1">
    <property type="nucleotide sequence ID" value="XM_022983463.1"/>
</dbReference>
<dbReference type="Proteomes" id="UP000009170">
    <property type="component" value="Unassembled WGS sequence"/>
</dbReference>
<comment type="caution">
    <text evidence="1">The sequence shown here is derived from an EMBL/GenBank/DDBJ whole genome shotgun (WGS) entry which is preliminary data.</text>
</comment>
<gene>
    <name evidence="1" type="ORF">OT_ostta09g04510</name>
</gene>
<dbReference type="InterPro" id="IPR003661">
    <property type="entry name" value="HisK_dim/P_dom"/>
</dbReference>
<organism evidence="1 2">
    <name type="scientific">Ostreococcus tauri</name>
    <name type="common">Marine green alga</name>
    <dbReference type="NCBI Taxonomy" id="70448"/>
    <lineage>
        <taxon>Eukaryota</taxon>
        <taxon>Viridiplantae</taxon>
        <taxon>Chlorophyta</taxon>
        <taxon>Mamiellophyceae</taxon>
        <taxon>Mamiellales</taxon>
        <taxon>Bathycoccaceae</taxon>
        <taxon>Ostreococcus</taxon>
    </lineage>
</organism>
<sequence>MMSLARTTSTASRPQEADLFAKYALSHCEAVARAVGESDDDDGLDARAMIYLRGPTQGSSKMRLTRIASWPPKPSNAQTGSNFSGDWDVTEEEEASAIDWDAPEETLAAQKTFELPSANAVVACLCFEESLVGIIVVERTSRAADVAEAFSSKQKQFLESAANAFTDAWAIHRNNVLAAAAAYRADQKLGVYLYESRQPLNALRTLGGMLKIHLKPDDPAGDMAEAMVQQGDALAELSRQLESVLYPNATTKIEGVSYRGGGAQQSERKREPLLLTDDNALSAREVSVGAMKDDMCDITKVLVTLLATSDVVATSGGLTVRATLPEGDAPAIVSASPLDVRSALAEIIDVALVVSPPGSTIDVLVDDSPRAQTNVVDVALNVDASNVSGFVRAEENAQAGMRIARRLVEKVGGRFAVDNDESGNYLTIRVRYPVRLPV</sequence>
<evidence type="ECO:0000313" key="1">
    <source>
        <dbReference type="EMBL" id="CEF99243.1"/>
    </source>
</evidence>
<accession>A0A090N448</accession>
<dbReference type="STRING" id="70448.A0A090N448"/>
<dbReference type="AlphaFoldDB" id="A0A090N448"/>